<dbReference type="Proteomes" id="UP000001628">
    <property type="component" value="Unassembled WGS sequence"/>
</dbReference>
<dbReference type="KEGG" id="pbn:PADG_12113"/>
<dbReference type="InParanoid" id="A0A0A0HU27"/>
<gene>
    <name evidence="1" type="ORF">PADG_12113</name>
</gene>
<dbReference type="HOGENOM" id="CLU_1845707_0_0_1"/>
<reference evidence="1 2" key="1">
    <citation type="journal article" date="2011" name="PLoS Genet.">
        <title>Comparative genomic analysis of human fungal pathogens causing paracoccidioidomycosis.</title>
        <authorList>
            <person name="Desjardins C.A."/>
            <person name="Champion M.D."/>
            <person name="Holder J.W."/>
            <person name="Muszewska A."/>
            <person name="Goldberg J."/>
            <person name="Bailao A.M."/>
            <person name="Brigido M.M."/>
            <person name="Ferreira M.E."/>
            <person name="Garcia A.M."/>
            <person name="Grynberg M."/>
            <person name="Gujja S."/>
            <person name="Heiman D.I."/>
            <person name="Henn M.R."/>
            <person name="Kodira C.D."/>
            <person name="Leon-Narvaez H."/>
            <person name="Longo L.V."/>
            <person name="Ma L.J."/>
            <person name="Malavazi I."/>
            <person name="Matsuo A.L."/>
            <person name="Morais F.V."/>
            <person name="Pereira M."/>
            <person name="Rodriguez-Brito S."/>
            <person name="Sakthikumar S."/>
            <person name="Salem-Izacc S.M."/>
            <person name="Sykes S.M."/>
            <person name="Teixeira M.M."/>
            <person name="Vallejo M.C."/>
            <person name="Walter M.E."/>
            <person name="Yandava C."/>
            <person name="Young S."/>
            <person name="Zeng Q."/>
            <person name="Zucker J."/>
            <person name="Felipe M.S."/>
            <person name="Goldman G.H."/>
            <person name="Haas B.J."/>
            <person name="McEwen J.G."/>
            <person name="Nino-Vega G."/>
            <person name="Puccia R."/>
            <person name="San-Blas G."/>
            <person name="Soares C.M."/>
            <person name="Birren B.W."/>
            <person name="Cuomo C.A."/>
        </authorList>
    </citation>
    <scope>NUCLEOTIDE SEQUENCE [LARGE SCALE GENOMIC DNA]</scope>
    <source>
        <strain evidence="1 2">Pb18</strain>
    </source>
</reference>
<dbReference type="EMBL" id="KN275964">
    <property type="protein sequence ID" value="KGM91798.1"/>
    <property type="molecule type" value="Genomic_DNA"/>
</dbReference>
<accession>A0A0A0HU27</accession>
<protein>
    <submittedName>
        <fullName evidence="1">Uncharacterized protein</fullName>
    </submittedName>
</protein>
<dbReference type="AlphaFoldDB" id="A0A0A0HU27"/>
<dbReference type="RefSeq" id="XP_010761971.1">
    <property type="nucleotide sequence ID" value="XM_010763669.1"/>
</dbReference>
<proteinExistence type="predicted"/>
<sequence length="139" mass="15197">MDNVFLKNLLLFELGTQPLAGQASYRPMIINAVVPSLPTNHPIVPPSYQKLKTSPYRQCGKNISNTSDHLTLQPPTSIKTSNVNNHMVREPFPSVRDSSKWISSDFTGDGVASLNSSFVVPGCTLRTALGIVCWQTALL</sequence>
<evidence type="ECO:0000313" key="1">
    <source>
        <dbReference type="EMBL" id="KGM91798.1"/>
    </source>
</evidence>
<organism evidence="1 2">
    <name type="scientific">Paracoccidioides brasiliensis (strain Pb18)</name>
    <dbReference type="NCBI Taxonomy" id="502780"/>
    <lineage>
        <taxon>Eukaryota</taxon>
        <taxon>Fungi</taxon>
        <taxon>Dikarya</taxon>
        <taxon>Ascomycota</taxon>
        <taxon>Pezizomycotina</taxon>
        <taxon>Eurotiomycetes</taxon>
        <taxon>Eurotiomycetidae</taxon>
        <taxon>Onygenales</taxon>
        <taxon>Ajellomycetaceae</taxon>
        <taxon>Paracoccidioides</taxon>
    </lineage>
</organism>
<dbReference type="GeneID" id="22588010"/>
<name>A0A0A0HU27_PARBD</name>
<keyword evidence="2" id="KW-1185">Reference proteome</keyword>
<dbReference type="VEuPathDB" id="FungiDB:PADG_12113"/>
<evidence type="ECO:0000313" key="2">
    <source>
        <dbReference type="Proteomes" id="UP000001628"/>
    </source>
</evidence>